<reference evidence="4" key="1">
    <citation type="journal article" date="2019" name="Int. J. Syst. Evol. Microbiol.">
        <title>The Global Catalogue of Microorganisms (GCM) 10K type strain sequencing project: providing services to taxonomists for standard genome sequencing and annotation.</title>
        <authorList>
            <consortium name="The Broad Institute Genomics Platform"/>
            <consortium name="The Broad Institute Genome Sequencing Center for Infectious Disease"/>
            <person name="Wu L."/>
            <person name="Ma J."/>
        </authorList>
    </citation>
    <scope>NUCLEOTIDE SEQUENCE [LARGE SCALE GENOMIC DNA]</scope>
    <source>
        <strain evidence="4">JCM 9933</strain>
    </source>
</reference>
<dbReference type="PRINTS" id="PR00411">
    <property type="entry name" value="PNDRDTASEI"/>
</dbReference>
<keyword evidence="1" id="KW-0560">Oxidoreductase</keyword>
<evidence type="ECO:0000313" key="4">
    <source>
        <dbReference type="Proteomes" id="UP001501588"/>
    </source>
</evidence>
<dbReference type="SUPFAM" id="SSF51905">
    <property type="entry name" value="FAD/NAD(P)-binding domain"/>
    <property type="match status" value="1"/>
</dbReference>
<dbReference type="Pfam" id="PF07992">
    <property type="entry name" value="Pyr_redox_2"/>
    <property type="match status" value="1"/>
</dbReference>
<evidence type="ECO:0000313" key="3">
    <source>
        <dbReference type="EMBL" id="GAA0592809.1"/>
    </source>
</evidence>
<dbReference type="Proteomes" id="UP001501588">
    <property type="component" value="Unassembled WGS sequence"/>
</dbReference>
<name>A0ABP3QNJ9_9PROT</name>
<sequence>MTPTSLPVAVIGGGPVGLAAAAHLLERGLEPVVLEAGDAPAAAVRAWGHVRMFSPWRFNTDAAAVRLLHSAGWSAPDPGHHPTGDELVRDYLAPLAAHPTVAPRLRLGARVVGVSRRHHDLQRDGTREDAPFVLQVAASAGGVEEVEARAVLDCSGTWGTPNPVGAHGLPAPGERGGRVAYRIPDPLGRDRADYAGRRVLVIGAGHSAMNVVEALAALAEEAPGTAVAWAFRRPLAAANFGGGRDDGLAARGALGARARALVEEGRVRAFAPFLVRRLSDAPDGAVRVEGLLDGRPHAAEVDRVVGATGFRPDLAPLAELRLSLDPAVQATPALAPLIDPNLHSCGTVRPHGEAELRHPAEPGFYIAGMKAYGRAPTFLMATGHEQVRSIAAHLAGDADAARRVELVLPETGVCSGSKPKAAVEAAAGGACRGPAVEPAAVAAVVAGSSCCTPASAATAAVPATPQGTCCAPKVELPADADAPCCA</sequence>
<dbReference type="Gene3D" id="3.50.50.60">
    <property type="entry name" value="FAD/NAD(P)-binding domain"/>
    <property type="match status" value="1"/>
</dbReference>
<dbReference type="InterPro" id="IPR036188">
    <property type="entry name" value="FAD/NAD-bd_sf"/>
</dbReference>
<dbReference type="PANTHER" id="PTHR43539">
    <property type="entry name" value="FLAVIN-BINDING MONOOXYGENASE-LIKE PROTEIN (AFU_ORTHOLOGUE AFUA_4G09220)"/>
    <property type="match status" value="1"/>
</dbReference>
<keyword evidence="4" id="KW-1185">Reference proteome</keyword>
<protein>
    <submittedName>
        <fullName evidence="3">NAD(P)-binding domain-containing protein</fullName>
    </submittedName>
</protein>
<dbReference type="InterPro" id="IPR050982">
    <property type="entry name" value="Auxin_biosynth/cation_transpt"/>
</dbReference>
<proteinExistence type="predicted"/>
<evidence type="ECO:0000259" key="2">
    <source>
        <dbReference type="Pfam" id="PF07992"/>
    </source>
</evidence>
<gene>
    <name evidence="3" type="ORF">GCM10009416_34030</name>
</gene>
<comment type="caution">
    <text evidence="3">The sequence shown here is derived from an EMBL/GenBank/DDBJ whole genome shotgun (WGS) entry which is preliminary data.</text>
</comment>
<dbReference type="PRINTS" id="PR00368">
    <property type="entry name" value="FADPNR"/>
</dbReference>
<organism evidence="3 4">
    <name type="scientific">Craurococcus roseus</name>
    <dbReference type="NCBI Taxonomy" id="77585"/>
    <lineage>
        <taxon>Bacteria</taxon>
        <taxon>Pseudomonadati</taxon>
        <taxon>Pseudomonadota</taxon>
        <taxon>Alphaproteobacteria</taxon>
        <taxon>Acetobacterales</taxon>
        <taxon>Acetobacteraceae</taxon>
        <taxon>Craurococcus</taxon>
    </lineage>
</organism>
<feature type="domain" description="FAD/NAD(P)-binding" evidence="2">
    <location>
        <begin position="8"/>
        <end position="324"/>
    </location>
</feature>
<dbReference type="InterPro" id="IPR023753">
    <property type="entry name" value="FAD/NAD-binding_dom"/>
</dbReference>
<evidence type="ECO:0000256" key="1">
    <source>
        <dbReference type="ARBA" id="ARBA00023002"/>
    </source>
</evidence>
<dbReference type="EMBL" id="BAAAFZ010000053">
    <property type="protein sequence ID" value="GAA0592809.1"/>
    <property type="molecule type" value="Genomic_DNA"/>
</dbReference>
<dbReference type="RefSeq" id="WP_343896571.1">
    <property type="nucleotide sequence ID" value="NZ_BAAAFZ010000053.1"/>
</dbReference>
<dbReference type="PANTHER" id="PTHR43539:SF78">
    <property type="entry name" value="FLAVIN-CONTAINING MONOOXYGENASE"/>
    <property type="match status" value="1"/>
</dbReference>
<accession>A0ABP3QNJ9</accession>